<evidence type="ECO:0000256" key="1">
    <source>
        <dbReference type="SAM" id="MobiDB-lite"/>
    </source>
</evidence>
<evidence type="ECO:0000313" key="2">
    <source>
        <dbReference type="EMBL" id="QQP88376.1"/>
    </source>
</evidence>
<reference evidence="2" key="1">
    <citation type="submission" date="2021-02" db="EMBL/GenBank/DDBJ databases">
        <title>Skermanella TT6 skin isolate.</title>
        <authorList>
            <person name="Lee K."/>
            <person name="Ganzorig M."/>
        </authorList>
    </citation>
    <scope>NUCLEOTIDE SEQUENCE</scope>
    <source>
        <strain evidence="2">TT6</strain>
    </source>
</reference>
<feature type="region of interest" description="Disordered" evidence="1">
    <location>
        <begin position="1"/>
        <end position="22"/>
    </location>
</feature>
<protein>
    <submittedName>
        <fullName evidence="2">DUF3035 domain-containing protein</fullName>
    </submittedName>
</protein>
<feature type="region of interest" description="Disordered" evidence="1">
    <location>
        <begin position="68"/>
        <end position="113"/>
    </location>
</feature>
<keyword evidence="3" id="KW-1185">Reference proteome</keyword>
<feature type="compositionally biased region" description="Polar residues" evidence="1">
    <location>
        <begin position="100"/>
        <end position="113"/>
    </location>
</feature>
<sequence length="209" mass="22412">MDVISTSHPRHNPPDRGRPGRRPLAPLVCLALGALVLSGCSGARQTFGLDRAPPDEFSVVTRAPLAVPPEYRLRPPQPGAPRPQEAETRQQAASAVFGSTPETRQQAAANSPAATTGEAALLAQAGAVDVQPGIRSTVNRESVTLAAQDRRFIDSLLFWQTPDPPGTVVNARQEQQRLRENAALGKPVTEGDTPIIERRRKAPLEGLFN</sequence>
<proteinExistence type="predicted"/>
<dbReference type="InterPro" id="IPR021395">
    <property type="entry name" value="DUF3035"/>
</dbReference>
<dbReference type="EMBL" id="CP067420">
    <property type="protein sequence ID" value="QQP88376.1"/>
    <property type="molecule type" value="Genomic_DNA"/>
</dbReference>
<dbReference type="Pfam" id="PF11233">
    <property type="entry name" value="DUF3035"/>
    <property type="match status" value="1"/>
</dbReference>
<accession>A0ABX7B2H9</accession>
<evidence type="ECO:0000313" key="3">
    <source>
        <dbReference type="Proteomes" id="UP000595197"/>
    </source>
</evidence>
<gene>
    <name evidence="2" type="ORF">IGS68_20350</name>
</gene>
<dbReference type="Proteomes" id="UP000595197">
    <property type="component" value="Chromosome"/>
</dbReference>
<organism evidence="2 3">
    <name type="scientific">Skermanella cutis</name>
    <dbReference type="NCBI Taxonomy" id="2775420"/>
    <lineage>
        <taxon>Bacteria</taxon>
        <taxon>Pseudomonadati</taxon>
        <taxon>Pseudomonadota</taxon>
        <taxon>Alphaproteobacteria</taxon>
        <taxon>Rhodospirillales</taxon>
        <taxon>Azospirillaceae</taxon>
        <taxon>Skermanella</taxon>
    </lineage>
</organism>
<name>A0ABX7B2H9_9PROT</name>
<feature type="region of interest" description="Disordered" evidence="1">
    <location>
        <begin position="184"/>
        <end position="209"/>
    </location>
</feature>
<dbReference type="RefSeq" id="WP_201073133.1">
    <property type="nucleotide sequence ID" value="NZ_CP067420.1"/>
</dbReference>